<keyword evidence="1" id="KW-0472">Membrane</keyword>
<proteinExistence type="predicted"/>
<dbReference type="AlphaFoldDB" id="A0A327WTY2"/>
<evidence type="ECO:0000313" key="3">
    <source>
        <dbReference type="Proteomes" id="UP000248790"/>
    </source>
</evidence>
<dbReference type="RefSeq" id="WP_262511100.1">
    <property type="nucleotide sequence ID" value="NZ_QLMC01000005.1"/>
</dbReference>
<keyword evidence="1" id="KW-0812">Transmembrane</keyword>
<comment type="caution">
    <text evidence="2">The sequence shown here is derived from an EMBL/GenBank/DDBJ whole genome shotgun (WGS) entry which is preliminary data.</text>
</comment>
<evidence type="ECO:0000256" key="1">
    <source>
        <dbReference type="SAM" id="Phobius"/>
    </source>
</evidence>
<feature type="transmembrane region" description="Helical" evidence="1">
    <location>
        <begin position="18"/>
        <end position="37"/>
    </location>
</feature>
<gene>
    <name evidence="2" type="ORF">LX87_04368</name>
</gene>
<name>A0A327WTY2_LARAB</name>
<keyword evidence="1" id="KW-1133">Transmembrane helix</keyword>
<sequence length="41" mass="4927">MHQSDPDLPPFARSWRQLYFLVIGSLLLEIVLFYGFMQYFS</sequence>
<organism evidence="2 3">
    <name type="scientific">Larkinella arboricola</name>
    <dbReference type="NCBI Taxonomy" id="643671"/>
    <lineage>
        <taxon>Bacteria</taxon>
        <taxon>Pseudomonadati</taxon>
        <taxon>Bacteroidota</taxon>
        <taxon>Cytophagia</taxon>
        <taxon>Cytophagales</taxon>
        <taxon>Spirosomataceae</taxon>
        <taxon>Larkinella</taxon>
    </lineage>
</organism>
<evidence type="ECO:0000313" key="2">
    <source>
        <dbReference type="EMBL" id="RAJ94481.1"/>
    </source>
</evidence>
<accession>A0A327WTY2</accession>
<dbReference type="Proteomes" id="UP000248790">
    <property type="component" value="Unassembled WGS sequence"/>
</dbReference>
<dbReference type="EMBL" id="QLMC01000005">
    <property type="protein sequence ID" value="RAJ94481.1"/>
    <property type="molecule type" value="Genomic_DNA"/>
</dbReference>
<keyword evidence="3" id="KW-1185">Reference proteome</keyword>
<reference evidence="2 3" key="1">
    <citation type="submission" date="2018-06" db="EMBL/GenBank/DDBJ databases">
        <title>Genomic Encyclopedia of Archaeal and Bacterial Type Strains, Phase II (KMG-II): from individual species to whole genera.</title>
        <authorList>
            <person name="Goeker M."/>
        </authorList>
    </citation>
    <scope>NUCLEOTIDE SEQUENCE [LARGE SCALE GENOMIC DNA]</scope>
    <source>
        <strain evidence="2 3">DSM 21851</strain>
    </source>
</reference>
<protein>
    <submittedName>
        <fullName evidence="2">Uncharacterized protein</fullName>
    </submittedName>
</protein>